<feature type="compositionally biased region" description="Acidic residues" evidence="1">
    <location>
        <begin position="82"/>
        <end position="94"/>
    </location>
</feature>
<accession>A0A7M5UPW7</accession>
<feature type="compositionally biased region" description="Low complexity" evidence="1">
    <location>
        <begin position="96"/>
        <end position="106"/>
    </location>
</feature>
<dbReference type="AlphaFoldDB" id="A0A7M5UPW7"/>
<dbReference type="EnsemblMetazoa" id="CLYHEMT000687.2">
    <property type="protein sequence ID" value="CLYHEMP000687.2"/>
    <property type="gene ID" value="CLYHEMG000687"/>
</dbReference>
<feature type="region of interest" description="Disordered" evidence="1">
    <location>
        <begin position="172"/>
        <end position="206"/>
    </location>
</feature>
<organism evidence="2 3">
    <name type="scientific">Clytia hemisphaerica</name>
    <dbReference type="NCBI Taxonomy" id="252671"/>
    <lineage>
        <taxon>Eukaryota</taxon>
        <taxon>Metazoa</taxon>
        <taxon>Cnidaria</taxon>
        <taxon>Hydrozoa</taxon>
        <taxon>Hydroidolina</taxon>
        <taxon>Leptothecata</taxon>
        <taxon>Obeliida</taxon>
        <taxon>Clytiidae</taxon>
        <taxon>Clytia</taxon>
    </lineage>
</organism>
<protein>
    <submittedName>
        <fullName evidence="2">Uncharacterized protein</fullName>
    </submittedName>
</protein>
<dbReference type="Proteomes" id="UP000594262">
    <property type="component" value="Unplaced"/>
</dbReference>
<reference evidence="2" key="1">
    <citation type="submission" date="2021-01" db="UniProtKB">
        <authorList>
            <consortium name="EnsemblMetazoa"/>
        </authorList>
    </citation>
    <scope>IDENTIFICATION</scope>
</reference>
<name>A0A7M5UPW7_9CNID</name>
<evidence type="ECO:0000313" key="2">
    <source>
        <dbReference type="EnsemblMetazoa" id="CLYHEMP000687.2"/>
    </source>
</evidence>
<feature type="region of interest" description="Disordered" evidence="1">
    <location>
        <begin position="74"/>
        <end position="115"/>
    </location>
</feature>
<keyword evidence="3" id="KW-1185">Reference proteome</keyword>
<feature type="compositionally biased region" description="Low complexity" evidence="1">
    <location>
        <begin position="186"/>
        <end position="206"/>
    </location>
</feature>
<evidence type="ECO:0000256" key="1">
    <source>
        <dbReference type="SAM" id="MobiDB-lite"/>
    </source>
</evidence>
<evidence type="ECO:0000313" key="3">
    <source>
        <dbReference type="Proteomes" id="UP000594262"/>
    </source>
</evidence>
<proteinExistence type="predicted"/>
<sequence>MALSVSQSRSRSSWTNDLLDLQHCVSEDGSRIDDSRILRFVKQRRDSSCSSVETHTVDLGSRWSKIKEAVTSASKVAKIKEEDGEESDQEDDVENQTQSPSPTSSPASHKKKRFSKILKRMFGKTPKGKYQAEELIVIETEPQPSREIFVKEYDPTSDSVARFNDFARRTFANSNRDEPSVNSLASQQGPVPSQQGPVPSQRSSRI</sequence>